<proteinExistence type="predicted"/>
<sequence>MDPIETLDDLVGAAESGKYGIITLSNSAYYDTFALAECCGAYHTIGEAIKTTEQAIKAPDTTAQGIQLIIDRSDDRYGIIFINTHISLAHGVRSGATVDMHISAETLMMDHMGMALQKGSPLLNHMNNVFCSKTWRHYHLYNTQICNNHYNTPNDDHD</sequence>
<dbReference type="AlphaFoldDB" id="A0A7R9PXZ5"/>
<name>A0A7R9PXZ5_9ACAR</name>
<keyword evidence="2" id="KW-1185">Reference proteome</keyword>
<dbReference type="EMBL" id="CAJPIZ010002671">
    <property type="protein sequence ID" value="CAG2105347.1"/>
    <property type="molecule type" value="Genomic_DNA"/>
</dbReference>
<dbReference type="EMBL" id="OC857246">
    <property type="protein sequence ID" value="CAD7624917.1"/>
    <property type="molecule type" value="Genomic_DNA"/>
</dbReference>
<organism evidence="1">
    <name type="scientific">Medioppia subpectinata</name>
    <dbReference type="NCBI Taxonomy" id="1979941"/>
    <lineage>
        <taxon>Eukaryota</taxon>
        <taxon>Metazoa</taxon>
        <taxon>Ecdysozoa</taxon>
        <taxon>Arthropoda</taxon>
        <taxon>Chelicerata</taxon>
        <taxon>Arachnida</taxon>
        <taxon>Acari</taxon>
        <taxon>Acariformes</taxon>
        <taxon>Sarcoptiformes</taxon>
        <taxon>Oribatida</taxon>
        <taxon>Brachypylina</taxon>
        <taxon>Oppioidea</taxon>
        <taxon>Oppiidae</taxon>
        <taxon>Medioppia</taxon>
    </lineage>
</organism>
<dbReference type="Proteomes" id="UP000759131">
    <property type="component" value="Unassembled WGS sequence"/>
</dbReference>
<reference evidence="1" key="1">
    <citation type="submission" date="2020-11" db="EMBL/GenBank/DDBJ databases">
        <authorList>
            <person name="Tran Van P."/>
        </authorList>
    </citation>
    <scope>NUCLEOTIDE SEQUENCE</scope>
</reference>
<evidence type="ECO:0000313" key="1">
    <source>
        <dbReference type="EMBL" id="CAD7624917.1"/>
    </source>
</evidence>
<accession>A0A7R9PXZ5</accession>
<protein>
    <submittedName>
        <fullName evidence="1">Uncharacterized protein</fullName>
    </submittedName>
</protein>
<gene>
    <name evidence="1" type="ORF">OSB1V03_LOCUS5355</name>
</gene>
<dbReference type="OrthoDB" id="6516480at2759"/>
<evidence type="ECO:0000313" key="2">
    <source>
        <dbReference type="Proteomes" id="UP000759131"/>
    </source>
</evidence>